<evidence type="ECO:0000256" key="3">
    <source>
        <dbReference type="ARBA" id="ARBA00010617"/>
    </source>
</evidence>
<dbReference type="InterPro" id="IPR036396">
    <property type="entry name" value="Cyt_P450_sf"/>
</dbReference>
<keyword evidence="6" id="KW-0560">Oxidoreductase</keyword>
<dbReference type="SUPFAM" id="SSF48264">
    <property type="entry name" value="Cytochrome P450"/>
    <property type="match status" value="1"/>
</dbReference>
<evidence type="ECO:0000256" key="5">
    <source>
        <dbReference type="ARBA" id="ARBA00022723"/>
    </source>
</evidence>
<dbReference type="InterPro" id="IPR050121">
    <property type="entry name" value="Cytochrome_P450_monoxygenase"/>
</dbReference>
<evidence type="ECO:0000256" key="6">
    <source>
        <dbReference type="ARBA" id="ARBA00023002"/>
    </source>
</evidence>
<dbReference type="OrthoDB" id="2788300at2759"/>
<dbReference type="GO" id="GO:0004497">
    <property type="term" value="F:monooxygenase activity"/>
    <property type="evidence" value="ECO:0007669"/>
    <property type="project" value="UniProtKB-KW"/>
</dbReference>
<keyword evidence="8" id="KW-0503">Monooxygenase</keyword>
<dbReference type="GO" id="GO:0020037">
    <property type="term" value="F:heme binding"/>
    <property type="evidence" value="ECO:0007669"/>
    <property type="project" value="InterPro"/>
</dbReference>
<protein>
    <submittedName>
        <fullName evidence="10">Cytochrome P450</fullName>
    </submittedName>
</protein>
<dbReference type="GO" id="GO:0005506">
    <property type="term" value="F:iron ion binding"/>
    <property type="evidence" value="ECO:0007669"/>
    <property type="project" value="InterPro"/>
</dbReference>
<dbReference type="Pfam" id="PF00067">
    <property type="entry name" value="p450"/>
    <property type="match status" value="1"/>
</dbReference>
<feature type="signal peptide" evidence="9">
    <location>
        <begin position="1"/>
        <end position="17"/>
    </location>
</feature>
<reference evidence="10 11" key="1">
    <citation type="submission" date="2016-07" db="EMBL/GenBank/DDBJ databases">
        <title>Draft genome of the white-rot fungus Obba rivulosa 3A-2.</title>
        <authorList>
            <consortium name="DOE Joint Genome Institute"/>
            <person name="Miettinen O."/>
            <person name="Riley R."/>
            <person name="Acob R."/>
            <person name="Barry K."/>
            <person name="Cullen D."/>
            <person name="De Vries R."/>
            <person name="Hainaut M."/>
            <person name="Hatakka A."/>
            <person name="Henrissat B."/>
            <person name="Hilden K."/>
            <person name="Kuo R."/>
            <person name="Labutti K."/>
            <person name="Lipzen A."/>
            <person name="Makela M.R."/>
            <person name="Sandor L."/>
            <person name="Spatafora J.W."/>
            <person name="Grigoriev I.V."/>
            <person name="Hibbett D.S."/>
        </authorList>
    </citation>
    <scope>NUCLEOTIDE SEQUENCE [LARGE SCALE GENOMIC DNA]</scope>
    <source>
        <strain evidence="10 11">3A-2</strain>
    </source>
</reference>
<feature type="chain" id="PRO_5033999338" evidence="9">
    <location>
        <begin position="18"/>
        <end position="534"/>
    </location>
</feature>
<evidence type="ECO:0000256" key="7">
    <source>
        <dbReference type="ARBA" id="ARBA00023004"/>
    </source>
</evidence>
<gene>
    <name evidence="10" type="ORF">OBBRIDRAFT_739547</name>
</gene>
<evidence type="ECO:0000256" key="8">
    <source>
        <dbReference type="ARBA" id="ARBA00023033"/>
    </source>
</evidence>
<keyword evidence="4" id="KW-0349">Heme</keyword>
<keyword evidence="11" id="KW-1185">Reference proteome</keyword>
<dbReference type="GO" id="GO:0016705">
    <property type="term" value="F:oxidoreductase activity, acting on paired donors, with incorporation or reduction of molecular oxygen"/>
    <property type="evidence" value="ECO:0007669"/>
    <property type="project" value="InterPro"/>
</dbReference>
<dbReference type="Gene3D" id="1.10.630.10">
    <property type="entry name" value="Cytochrome P450"/>
    <property type="match status" value="1"/>
</dbReference>
<evidence type="ECO:0000313" key="11">
    <source>
        <dbReference type="Proteomes" id="UP000250043"/>
    </source>
</evidence>
<dbReference type="PANTHER" id="PTHR24305:SF166">
    <property type="entry name" value="CYTOCHROME P450 12A4, MITOCHONDRIAL-RELATED"/>
    <property type="match status" value="1"/>
</dbReference>
<evidence type="ECO:0000256" key="4">
    <source>
        <dbReference type="ARBA" id="ARBA00022617"/>
    </source>
</evidence>
<comment type="similarity">
    <text evidence="3">Belongs to the cytochrome P450 family.</text>
</comment>
<keyword evidence="7" id="KW-0408">Iron</keyword>
<evidence type="ECO:0000256" key="1">
    <source>
        <dbReference type="ARBA" id="ARBA00001971"/>
    </source>
</evidence>
<evidence type="ECO:0000256" key="2">
    <source>
        <dbReference type="ARBA" id="ARBA00005179"/>
    </source>
</evidence>
<evidence type="ECO:0000313" key="10">
    <source>
        <dbReference type="EMBL" id="OCH85650.1"/>
    </source>
</evidence>
<keyword evidence="5" id="KW-0479">Metal-binding</keyword>
<comment type="cofactor">
    <cofactor evidence="1">
        <name>heme</name>
        <dbReference type="ChEBI" id="CHEBI:30413"/>
    </cofactor>
</comment>
<dbReference type="InterPro" id="IPR001128">
    <property type="entry name" value="Cyt_P450"/>
</dbReference>
<dbReference type="Proteomes" id="UP000250043">
    <property type="component" value="Unassembled WGS sequence"/>
</dbReference>
<proteinExistence type="inferred from homology"/>
<dbReference type="PANTHER" id="PTHR24305">
    <property type="entry name" value="CYTOCHROME P450"/>
    <property type="match status" value="1"/>
</dbReference>
<keyword evidence="9" id="KW-0732">Signal</keyword>
<organism evidence="10 11">
    <name type="scientific">Obba rivulosa</name>
    <dbReference type="NCBI Taxonomy" id="1052685"/>
    <lineage>
        <taxon>Eukaryota</taxon>
        <taxon>Fungi</taxon>
        <taxon>Dikarya</taxon>
        <taxon>Basidiomycota</taxon>
        <taxon>Agaricomycotina</taxon>
        <taxon>Agaricomycetes</taxon>
        <taxon>Polyporales</taxon>
        <taxon>Gelatoporiaceae</taxon>
        <taxon>Obba</taxon>
    </lineage>
</organism>
<comment type="pathway">
    <text evidence="2">Secondary metabolite biosynthesis.</text>
</comment>
<evidence type="ECO:0000256" key="9">
    <source>
        <dbReference type="SAM" id="SignalP"/>
    </source>
</evidence>
<name>A0A8E2AUM4_9APHY</name>
<dbReference type="EMBL" id="KV722571">
    <property type="protein sequence ID" value="OCH85650.1"/>
    <property type="molecule type" value="Genomic_DNA"/>
</dbReference>
<sequence length="534" mass="60243">MFELVLAVVTIVLLLQCLNRRKKSSHSIARIPGPPSPSYILGNLAQYFLGEVGEHEYTWQERYGAVYRIKGLFGVSRLMVSDPKVSHRNAKTNWPRPVIYRELGRFFLGRGIAWAQGIDHKRHRKILSPAFGNIKSRGMMPVFRKITDRRTIISQEAAGASAEINVADWLSRAILDTVSEAAFHYEFGSLENRDNKLARSYNSLLVDAFVAPNKAKIFAQQTLSYAPIGFFSLIEKLPSRSLKHLRATAEEGDKVAWKLVDEKLEALHNGLLPSYRDVMDIFVQANASENPSNRLSDEELYAQLRTIIAAGHKTTGNQLCFILYELAHHQDVQSKMRNKIDFMLQSVSTRGDAEYNMADLDSMKYTLAVLNKALCMHPVVYGPFVYVKKEDILPLSKPIRTTDGKMISEIPVGPRQYMHMSFAGYNRQVHDVWGDDAYDFCLERWLDGNATKAEVHFGMYHNLGNFASGTISCLGWRFATIEMQTYIVEIFRNFKISNPGSGKRVLQATSSVIAPVLEGEQGKKQLPLTVTVIG</sequence>
<dbReference type="AlphaFoldDB" id="A0A8E2AUM4"/>
<accession>A0A8E2AUM4</accession>